<organism evidence="1 2">
    <name type="scientific">Gloeothece verrucosa (strain PCC 7822)</name>
    <name type="common">Cyanothece sp. (strain PCC 7822)</name>
    <dbReference type="NCBI Taxonomy" id="497965"/>
    <lineage>
        <taxon>Bacteria</taxon>
        <taxon>Bacillati</taxon>
        <taxon>Cyanobacteriota</taxon>
        <taxon>Cyanophyceae</taxon>
        <taxon>Oscillatoriophycideae</taxon>
        <taxon>Chroococcales</taxon>
        <taxon>Aphanothecaceae</taxon>
        <taxon>Gloeothece</taxon>
        <taxon>Gloeothece verrucosa</taxon>
    </lineage>
</organism>
<dbReference type="EMBL" id="CP002198">
    <property type="protein sequence ID" value="ADN14199.1"/>
    <property type="molecule type" value="Genomic_DNA"/>
</dbReference>
<reference evidence="2" key="1">
    <citation type="journal article" date="2011" name="MBio">
        <title>Novel metabolic attributes of the genus Cyanothece, comprising a group of unicellular nitrogen-fixing Cyanobacteria.</title>
        <authorList>
            <person name="Bandyopadhyay A."/>
            <person name="Elvitigala T."/>
            <person name="Welsh E."/>
            <person name="Stockel J."/>
            <person name="Liberton M."/>
            <person name="Min H."/>
            <person name="Sherman L.A."/>
            <person name="Pakrasi H.B."/>
        </authorList>
    </citation>
    <scope>NUCLEOTIDE SEQUENCE [LARGE SCALE GENOMIC DNA]</scope>
    <source>
        <strain evidence="2">PCC 7822</strain>
    </source>
</reference>
<dbReference type="eggNOG" id="ENOG50321IH">
    <property type="taxonomic scope" value="Bacteria"/>
</dbReference>
<dbReference type="RefSeq" id="WP_013322304.1">
    <property type="nucleotide sequence ID" value="NC_014501.1"/>
</dbReference>
<evidence type="ECO:0000313" key="2">
    <source>
        <dbReference type="Proteomes" id="UP000008206"/>
    </source>
</evidence>
<dbReference type="HOGENOM" id="CLU_1400465_0_0_3"/>
<evidence type="ECO:0000313" key="1">
    <source>
        <dbReference type="EMBL" id="ADN14199.1"/>
    </source>
</evidence>
<name>E0UE74_GLOV7</name>
<proteinExistence type="predicted"/>
<dbReference type="OrthoDB" id="486086at2"/>
<keyword evidence="2" id="KW-1185">Reference proteome</keyword>
<dbReference type="KEGG" id="cyj:Cyan7822_2220"/>
<dbReference type="AlphaFoldDB" id="E0UE74"/>
<dbReference type="Proteomes" id="UP000008206">
    <property type="component" value="Chromosome"/>
</dbReference>
<accession>E0UE74</accession>
<protein>
    <submittedName>
        <fullName evidence="1">Uncharacterized protein</fullName>
    </submittedName>
</protein>
<sequence length="194" mass="20937">MISAKIRQILSVVVGTFCLLLMLTVMDVFVLNKAEAQAAIANCPQVPGTYLLNTYYGTAISSNNFTGKRVISLTSDGQIVAIDSNQGGTYGVPPAAQGFPNNRFTSGRGVWECGANDNWVEATTLNFNFPDPNSAKPEKVTVAKSDYYAKFNFSLDTVSGTFTITSFPLDGDLPEQESSHSYTFAFDGTRISTP</sequence>
<gene>
    <name evidence="1" type="ordered locus">Cyan7822_2220</name>
</gene>